<dbReference type="STRING" id="686832.A0A0C3CU80"/>
<feature type="region of interest" description="Disordered" evidence="1">
    <location>
        <begin position="634"/>
        <end position="719"/>
    </location>
</feature>
<evidence type="ECO:0000313" key="4">
    <source>
        <dbReference type="Proteomes" id="UP000053424"/>
    </source>
</evidence>
<dbReference type="OrthoDB" id="660555at2759"/>
<feature type="domain" description="DH" evidence="2">
    <location>
        <begin position="570"/>
        <end position="622"/>
    </location>
</feature>
<sequence>MMMVVVAENVNRMLTYSGGTEDAQTSTSNTPTSPFVLISRKSQTYIHKRTASLGDAAVSLLLGVEQRKENGKDRNDELNDDDDDPEGFEKWIENDSKNAFQSNQHTSPIKRARFVILGSESDVDLPSYANSGRSSPLPLRSERPLPPLPASSSLTSSPIPSPTHLPASSETIQPQTQERPLPHPPSSFVASTSTSSIQRPPLLRRDAQSADSHEPVRRRRWTLASAMTDEAISDEGLVKELEKMRELGVWNRQLLSKEGKRASGGGGGDSMLPLDEADSIWDVGREIWEGTVDREKGKGKMDDEGDGVLNPSSSSSYLLGTASWLTAQRALLICRELIMTERHYHALLLSLLAGDTHTPPPSLMQHYAAELVRASAAVLRAMEQQPSALGIAKAFVENAEELEGAYVRWCGVVGGWFVSSVGAGGEDNGNVNVKLKRNRSRYRASVDSADPPGYGGVESEDGHSASSNSPPPVSPLKRTARAWRRSLPSVASLGEAGASIYGYGYGYGSKSLRRRNKDKDKEREGAEEVRSGVVDLSSTTMTTSSSSSSSAQNLTSRPPPPTRVRSKPGVRDLAILPTQRVMRYVLLYRDLLSHTPPTSSSRVFVEQAVEAACRIADRCDRAQGNAAFIVSSAGAAGGASGGGGGSTSASAQSAAETTISRRSNSARTTTTTSSSGESASTPPSSVEGEEQDEEQEQEQSKPSDGGAGAGGDLGDQGCHVKLSSSMRRMSMNVSFMSSMGWGRG</sequence>
<dbReference type="HOGENOM" id="CLU_373400_0_0_1"/>
<feature type="compositionally biased region" description="Basic and acidic residues" evidence="1">
    <location>
        <begin position="203"/>
        <end position="215"/>
    </location>
</feature>
<accession>A0A0C3CU80</accession>
<feature type="compositionally biased region" description="Low complexity" evidence="1">
    <location>
        <begin position="537"/>
        <end position="550"/>
    </location>
</feature>
<evidence type="ECO:0000313" key="3">
    <source>
        <dbReference type="EMBL" id="KIM47451.1"/>
    </source>
</evidence>
<feature type="compositionally biased region" description="Low complexity" evidence="1">
    <location>
        <begin position="150"/>
        <end position="166"/>
    </location>
</feature>
<dbReference type="Gene3D" id="1.20.900.10">
    <property type="entry name" value="Dbl homology (DH) domain"/>
    <property type="match status" value="1"/>
</dbReference>
<organism evidence="3 4">
    <name type="scientific">Hebeloma cylindrosporum</name>
    <dbReference type="NCBI Taxonomy" id="76867"/>
    <lineage>
        <taxon>Eukaryota</taxon>
        <taxon>Fungi</taxon>
        <taxon>Dikarya</taxon>
        <taxon>Basidiomycota</taxon>
        <taxon>Agaricomycotina</taxon>
        <taxon>Agaricomycetes</taxon>
        <taxon>Agaricomycetidae</taxon>
        <taxon>Agaricales</taxon>
        <taxon>Agaricineae</taxon>
        <taxon>Hymenogastraceae</taxon>
        <taxon>Hebeloma</taxon>
    </lineage>
</organism>
<dbReference type="InterPro" id="IPR000219">
    <property type="entry name" value="DH_dom"/>
</dbReference>
<feature type="region of interest" description="Disordered" evidence="1">
    <location>
        <begin position="511"/>
        <end position="571"/>
    </location>
</feature>
<dbReference type="GO" id="GO:0005085">
    <property type="term" value="F:guanyl-nucleotide exchange factor activity"/>
    <property type="evidence" value="ECO:0007669"/>
    <property type="project" value="InterPro"/>
</dbReference>
<dbReference type="Proteomes" id="UP000053424">
    <property type="component" value="Unassembled WGS sequence"/>
</dbReference>
<feature type="compositionally biased region" description="Low complexity" evidence="1">
    <location>
        <begin position="186"/>
        <end position="196"/>
    </location>
</feature>
<reference evidence="3 4" key="1">
    <citation type="submission" date="2014-04" db="EMBL/GenBank/DDBJ databases">
        <authorList>
            <consortium name="DOE Joint Genome Institute"/>
            <person name="Kuo A."/>
            <person name="Gay G."/>
            <person name="Dore J."/>
            <person name="Kohler A."/>
            <person name="Nagy L.G."/>
            <person name="Floudas D."/>
            <person name="Copeland A."/>
            <person name="Barry K.W."/>
            <person name="Cichocki N."/>
            <person name="Veneault-Fourrey C."/>
            <person name="LaButti K."/>
            <person name="Lindquist E.A."/>
            <person name="Lipzen A."/>
            <person name="Lundell T."/>
            <person name="Morin E."/>
            <person name="Murat C."/>
            <person name="Sun H."/>
            <person name="Tunlid A."/>
            <person name="Henrissat B."/>
            <person name="Grigoriev I.V."/>
            <person name="Hibbett D.S."/>
            <person name="Martin F."/>
            <person name="Nordberg H.P."/>
            <person name="Cantor M.N."/>
            <person name="Hua S.X."/>
        </authorList>
    </citation>
    <scope>NUCLEOTIDE SEQUENCE [LARGE SCALE GENOMIC DNA]</scope>
    <source>
        <strain evidence="4">h7</strain>
    </source>
</reference>
<feature type="compositionally biased region" description="Gly residues" evidence="1">
    <location>
        <begin position="705"/>
        <end position="714"/>
    </location>
</feature>
<feature type="region of interest" description="Disordered" evidence="1">
    <location>
        <begin position="725"/>
        <end position="744"/>
    </location>
</feature>
<feature type="region of interest" description="Disordered" evidence="1">
    <location>
        <begin position="123"/>
        <end position="217"/>
    </location>
</feature>
<dbReference type="InterPro" id="IPR035899">
    <property type="entry name" value="DBL_dom_sf"/>
</dbReference>
<dbReference type="PROSITE" id="PS50010">
    <property type="entry name" value="DH_2"/>
    <property type="match status" value="1"/>
</dbReference>
<feature type="compositionally biased region" description="Gly residues" evidence="1">
    <location>
        <begin position="635"/>
        <end position="646"/>
    </location>
</feature>
<protein>
    <recommendedName>
        <fullName evidence="2">DH domain-containing protein</fullName>
    </recommendedName>
</protein>
<dbReference type="Pfam" id="PF00621">
    <property type="entry name" value="RhoGEF"/>
    <property type="match status" value="1"/>
</dbReference>
<feature type="compositionally biased region" description="Acidic residues" evidence="1">
    <location>
        <begin position="687"/>
        <end position="697"/>
    </location>
</feature>
<keyword evidence="4" id="KW-1185">Reference proteome</keyword>
<proteinExistence type="predicted"/>
<evidence type="ECO:0000256" key="1">
    <source>
        <dbReference type="SAM" id="MobiDB-lite"/>
    </source>
</evidence>
<gene>
    <name evidence="3" type="ORF">M413DRAFT_200248</name>
</gene>
<feature type="region of interest" description="Disordered" evidence="1">
    <location>
        <begin position="440"/>
        <end position="479"/>
    </location>
</feature>
<name>A0A0C3CU80_HEBCY</name>
<dbReference type="AlphaFoldDB" id="A0A0C3CU80"/>
<dbReference type="SUPFAM" id="SSF48065">
    <property type="entry name" value="DBL homology domain (DH-domain)"/>
    <property type="match status" value="1"/>
</dbReference>
<feature type="compositionally biased region" description="Polar residues" evidence="1">
    <location>
        <begin position="168"/>
        <end position="178"/>
    </location>
</feature>
<feature type="compositionally biased region" description="Low complexity" evidence="1">
    <location>
        <begin position="647"/>
        <end position="685"/>
    </location>
</feature>
<evidence type="ECO:0000259" key="2">
    <source>
        <dbReference type="PROSITE" id="PS50010"/>
    </source>
</evidence>
<feature type="region of interest" description="Disordered" evidence="1">
    <location>
        <begin position="69"/>
        <end position="90"/>
    </location>
</feature>
<reference evidence="4" key="2">
    <citation type="submission" date="2015-01" db="EMBL/GenBank/DDBJ databases">
        <title>Evolutionary Origins and Diversification of the Mycorrhizal Mutualists.</title>
        <authorList>
            <consortium name="DOE Joint Genome Institute"/>
            <consortium name="Mycorrhizal Genomics Consortium"/>
            <person name="Kohler A."/>
            <person name="Kuo A."/>
            <person name="Nagy L.G."/>
            <person name="Floudas D."/>
            <person name="Copeland A."/>
            <person name="Barry K.W."/>
            <person name="Cichocki N."/>
            <person name="Veneault-Fourrey C."/>
            <person name="LaButti K."/>
            <person name="Lindquist E.A."/>
            <person name="Lipzen A."/>
            <person name="Lundell T."/>
            <person name="Morin E."/>
            <person name="Murat C."/>
            <person name="Riley R."/>
            <person name="Ohm R."/>
            <person name="Sun H."/>
            <person name="Tunlid A."/>
            <person name="Henrissat B."/>
            <person name="Grigoriev I.V."/>
            <person name="Hibbett D.S."/>
            <person name="Martin F."/>
        </authorList>
    </citation>
    <scope>NUCLEOTIDE SEQUENCE [LARGE SCALE GENOMIC DNA]</scope>
    <source>
        <strain evidence="4">h7</strain>
    </source>
</reference>
<dbReference type="EMBL" id="KN831769">
    <property type="protein sequence ID" value="KIM47451.1"/>
    <property type="molecule type" value="Genomic_DNA"/>
</dbReference>
<feature type="compositionally biased region" description="Basic and acidic residues" evidence="1">
    <location>
        <begin position="517"/>
        <end position="530"/>
    </location>
</feature>